<organism evidence="2">
    <name type="scientific">Anopheles triannulatus</name>
    <dbReference type="NCBI Taxonomy" id="58253"/>
    <lineage>
        <taxon>Eukaryota</taxon>
        <taxon>Metazoa</taxon>
        <taxon>Ecdysozoa</taxon>
        <taxon>Arthropoda</taxon>
        <taxon>Hexapoda</taxon>
        <taxon>Insecta</taxon>
        <taxon>Pterygota</taxon>
        <taxon>Neoptera</taxon>
        <taxon>Endopterygota</taxon>
        <taxon>Diptera</taxon>
        <taxon>Nematocera</taxon>
        <taxon>Culicoidea</taxon>
        <taxon>Culicidae</taxon>
        <taxon>Anophelinae</taxon>
        <taxon>Anopheles</taxon>
    </lineage>
</organism>
<keyword evidence="1" id="KW-0732">Signal</keyword>
<evidence type="ECO:0000313" key="2">
    <source>
        <dbReference type="EMBL" id="MBW47144.1"/>
    </source>
</evidence>
<proteinExistence type="predicted"/>
<feature type="signal peptide" evidence="1">
    <location>
        <begin position="1"/>
        <end position="16"/>
    </location>
</feature>
<accession>A0A2M4B258</accession>
<evidence type="ECO:0000256" key="1">
    <source>
        <dbReference type="SAM" id="SignalP"/>
    </source>
</evidence>
<sequence length="69" mass="7825">MLVVVVVMVLGHKVQTHCVTHTDDTWTRTVNCRDWGPIALAGNHHMRRVRVPFSLLACGLDLFAAEWDK</sequence>
<name>A0A2M4B258_9DIPT</name>
<reference evidence="2" key="1">
    <citation type="submission" date="2018-01" db="EMBL/GenBank/DDBJ databases">
        <title>An insight into the sialome of Amazonian anophelines.</title>
        <authorList>
            <person name="Ribeiro J.M."/>
            <person name="Scarpassa V."/>
            <person name="Calvo E."/>
        </authorList>
    </citation>
    <scope>NUCLEOTIDE SEQUENCE</scope>
    <source>
        <tissue evidence="2">Salivary glands</tissue>
    </source>
</reference>
<feature type="chain" id="PRO_5014811508" evidence="1">
    <location>
        <begin position="17"/>
        <end position="69"/>
    </location>
</feature>
<dbReference type="EMBL" id="GGFK01013823">
    <property type="protein sequence ID" value="MBW47144.1"/>
    <property type="molecule type" value="Transcribed_RNA"/>
</dbReference>
<dbReference type="AlphaFoldDB" id="A0A2M4B258"/>
<protein>
    <submittedName>
        <fullName evidence="2">Putative secreted protein</fullName>
    </submittedName>
</protein>